<sequence>MQSSTNTLTIRVCTCDREGNMNLCNAEALTARAGLSTGALVAILLCVIILQGQFPTRRQFRGSHCSDWSLHNKCLTAVTLVKRVKVLQAAAWRLNCPCIVISLIMMK</sequence>
<dbReference type="GeneTree" id="ENSGT00940000154673"/>
<keyword evidence="3" id="KW-1185">Reference proteome</keyword>
<proteinExistence type="predicted"/>
<feature type="transmembrane region" description="Helical" evidence="1">
    <location>
        <begin position="29"/>
        <end position="50"/>
    </location>
</feature>
<evidence type="ECO:0000313" key="3">
    <source>
        <dbReference type="Proteomes" id="UP000265080"/>
    </source>
</evidence>
<keyword evidence="1" id="KW-1133">Transmembrane helix</keyword>
<organism evidence="2 3">
    <name type="scientific">Amphiprion percula</name>
    <name type="common">Orange clownfish</name>
    <name type="synonym">Lutjanus percula</name>
    <dbReference type="NCBI Taxonomy" id="161767"/>
    <lineage>
        <taxon>Eukaryota</taxon>
        <taxon>Metazoa</taxon>
        <taxon>Chordata</taxon>
        <taxon>Craniata</taxon>
        <taxon>Vertebrata</taxon>
        <taxon>Euteleostomi</taxon>
        <taxon>Actinopterygii</taxon>
        <taxon>Neopterygii</taxon>
        <taxon>Teleostei</taxon>
        <taxon>Neoteleostei</taxon>
        <taxon>Acanthomorphata</taxon>
        <taxon>Ovalentaria</taxon>
        <taxon>Pomacentridae</taxon>
        <taxon>Amphiprion</taxon>
    </lineage>
</organism>
<evidence type="ECO:0000256" key="1">
    <source>
        <dbReference type="SAM" id="Phobius"/>
    </source>
</evidence>
<protein>
    <submittedName>
        <fullName evidence="2">Uncharacterized protein</fullName>
    </submittedName>
</protein>
<accession>A0A3P8SK63</accession>
<dbReference type="STRING" id="161767.ENSAPEP00000012536"/>
<dbReference type="Proteomes" id="UP000265080">
    <property type="component" value="Chromosome 3"/>
</dbReference>
<dbReference type="Ensembl" id="ENSAPET00000012872.1">
    <property type="protein sequence ID" value="ENSAPEP00000012536.1"/>
    <property type="gene ID" value="ENSAPEG00000008937.1"/>
</dbReference>
<keyword evidence="1" id="KW-0472">Membrane</keyword>
<reference evidence="2 3" key="1">
    <citation type="submission" date="2018-03" db="EMBL/GenBank/DDBJ databases">
        <title>Finding Nemo's genes: A chromosome-scale reference assembly of the genome of the orange clownfish Amphiprion percula.</title>
        <authorList>
            <person name="Lehmann R."/>
        </authorList>
    </citation>
    <scope>NUCLEOTIDE SEQUENCE</scope>
</reference>
<evidence type="ECO:0000313" key="2">
    <source>
        <dbReference type="Ensembl" id="ENSAPEP00000012536.1"/>
    </source>
</evidence>
<keyword evidence="1" id="KW-0812">Transmembrane</keyword>
<reference evidence="2" key="2">
    <citation type="submission" date="2025-08" db="UniProtKB">
        <authorList>
            <consortium name="Ensembl"/>
        </authorList>
    </citation>
    <scope>IDENTIFICATION</scope>
</reference>
<dbReference type="AlphaFoldDB" id="A0A3P8SK63"/>
<name>A0A3P8SK63_AMPPE</name>
<reference evidence="2" key="3">
    <citation type="submission" date="2025-09" db="UniProtKB">
        <authorList>
            <consortium name="Ensembl"/>
        </authorList>
    </citation>
    <scope>IDENTIFICATION</scope>
</reference>